<evidence type="ECO:0000259" key="11">
    <source>
        <dbReference type="PROSITE" id="PS50262"/>
    </source>
</evidence>
<evidence type="ECO:0000256" key="10">
    <source>
        <dbReference type="SAM" id="Phobius"/>
    </source>
</evidence>
<dbReference type="PANTHER" id="PTHR24249">
    <property type="entry name" value="HISTAMINE RECEPTOR-RELATED G-PROTEIN COUPLED RECEPTOR"/>
    <property type="match status" value="1"/>
</dbReference>
<dbReference type="PRINTS" id="PR00237">
    <property type="entry name" value="GPCRRHODOPSN"/>
</dbReference>
<dbReference type="PROSITE" id="PS50262">
    <property type="entry name" value="G_PROTEIN_RECEP_F1_2"/>
    <property type="match status" value="1"/>
</dbReference>
<feature type="domain" description="G-protein coupled receptors family 1 profile" evidence="11">
    <location>
        <begin position="1"/>
        <end position="199"/>
    </location>
</feature>
<evidence type="ECO:0000256" key="3">
    <source>
        <dbReference type="ARBA" id="ARBA00022692"/>
    </source>
</evidence>
<dbReference type="GO" id="GO:0005886">
    <property type="term" value="C:plasma membrane"/>
    <property type="evidence" value="ECO:0007669"/>
    <property type="project" value="UniProtKB-SubCell"/>
</dbReference>
<dbReference type="InterPro" id="IPR000276">
    <property type="entry name" value="GPCR_Rhodpsn"/>
</dbReference>
<dbReference type="Gene3D" id="1.20.1070.10">
    <property type="entry name" value="Rhodopsin 7-helix transmembrane proteins"/>
    <property type="match status" value="1"/>
</dbReference>
<dbReference type="GO" id="GO:0001594">
    <property type="term" value="F:trace-amine receptor activity"/>
    <property type="evidence" value="ECO:0007669"/>
    <property type="project" value="TreeGrafter"/>
</dbReference>
<comment type="subcellular location">
    <subcellularLocation>
        <location evidence="1">Cell membrane</location>
        <topology evidence="1">Multi-pass membrane protein</topology>
    </subcellularLocation>
</comment>
<dbReference type="AlphaFoldDB" id="A0A2K6CP83"/>
<keyword evidence="5 9" id="KW-0297">G-protein coupled receptor</keyword>
<dbReference type="GeneTree" id="ENSGT00940000161306"/>
<feature type="transmembrane region" description="Helical" evidence="10">
    <location>
        <begin position="94"/>
        <end position="114"/>
    </location>
</feature>
<evidence type="ECO:0000256" key="2">
    <source>
        <dbReference type="ARBA" id="ARBA00022475"/>
    </source>
</evidence>
<organism evidence="12 13">
    <name type="scientific">Macaca nemestrina</name>
    <name type="common">Pig-tailed macaque</name>
    <dbReference type="NCBI Taxonomy" id="9545"/>
    <lineage>
        <taxon>Eukaryota</taxon>
        <taxon>Metazoa</taxon>
        <taxon>Chordata</taxon>
        <taxon>Craniata</taxon>
        <taxon>Vertebrata</taxon>
        <taxon>Euteleostomi</taxon>
        <taxon>Mammalia</taxon>
        <taxon>Eutheria</taxon>
        <taxon>Euarchontoglires</taxon>
        <taxon>Primates</taxon>
        <taxon>Haplorrhini</taxon>
        <taxon>Catarrhini</taxon>
        <taxon>Cercopithecidae</taxon>
        <taxon>Cercopithecinae</taxon>
        <taxon>Macaca</taxon>
    </lineage>
</organism>
<evidence type="ECO:0000313" key="12">
    <source>
        <dbReference type="Ensembl" id="ENSMNEP00000025437.1"/>
    </source>
</evidence>
<keyword evidence="3 9" id="KW-0812">Transmembrane</keyword>
<dbReference type="Pfam" id="PF00001">
    <property type="entry name" value="7tm_1"/>
    <property type="match status" value="1"/>
</dbReference>
<comment type="similarity">
    <text evidence="9">Belongs to the G-protein coupled receptor 1 family.</text>
</comment>
<keyword evidence="8 9" id="KW-0807">Transducer</keyword>
<keyword evidence="13" id="KW-1185">Reference proteome</keyword>
<reference evidence="12" key="1">
    <citation type="submission" date="2025-08" db="UniProtKB">
        <authorList>
            <consortium name="Ensembl"/>
        </authorList>
    </citation>
    <scope>IDENTIFICATION</scope>
</reference>
<evidence type="ECO:0000256" key="1">
    <source>
        <dbReference type="ARBA" id="ARBA00004651"/>
    </source>
</evidence>
<dbReference type="InterPro" id="IPR017452">
    <property type="entry name" value="GPCR_Rhodpsn_7TM"/>
</dbReference>
<sequence>FCTLHSCCDVAFCYSSVLHLCFICIDRCIAIPDPLAYPTKFTMSVSGICVSVSWILPRMYSGAVFYTGANDDGLEELVSALNCVGGCQIVVSQGWVLIDFLLFFIPTLVMIIIYSKIFLIAKQQAIKIETTSITKSEWPRERKAAKTLGVMVIAFIISWLPYTIDILIDAFMGFLTPAYIYEICCQGAYYNSVMNPLIYALFYPWFRKAIKLILSGDVLKASSSTISLFSE</sequence>
<reference evidence="12" key="2">
    <citation type="submission" date="2025-09" db="UniProtKB">
        <authorList>
            <consortium name="Ensembl"/>
        </authorList>
    </citation>
    <scope>IDENTIFICATION</scope>
</reference>
<dbReference type="OMA" id="LCFICID"/>
<protein>
    <submittedName>
        <fullName evidence="12">Trace amine associated receptor 8</fullName>
    </submittedName>
</protein>
<feature type="transmembrane region" description="Helical" evidence="10">
    <location>
        <begin position="148"/>
        <end position="168"/>
    </location>
</feature>
<evidence type="ECO:0000313" key="13">
    <source>
        <dbReference type="Proteomes" id="UP000233120"/>
    </source>
</evidence>
<accession>A0A2K6CP83</accession>
<name>A0A2K6CP83_MACNE</name>
<keyword evidence="4 10" id="KW-1133">Transmembrane helix</keyword>
<keyword evidence="6 10" id="KW-0472">Membrane</keyword>
<dbReference type="Ensembl" id="ENSMNET00000049712.1">
    <property type="protein sequence ID" value="ENSMNEP00000025437.1"/>
    <property type="gene ID" value="ENSMNEG00000036200.1"/>
</dbReference>
<evidence type="ECO:0000256" key="7">
    <source>
        <dbReference type="ARBA" id="ARBA00023170"/>
    </source>
</evidence>
<keyword evidence="7 9" id="KW-0675">Receptor</keyword>
<dbReference type="PROSITE" id="PS00237">
    <property type="entry name" value="G_PROTEIN_RECEP_F1_1"/>
    <property type="match status" value="1"/>
</dbReference>
<gene>
    <name evidence="12" type="primary">TAAR8</name>
</gene>
<dbReference type="SUPFAM" id="SSF81321">
    <property type="entry name" value="Family A G protein-coupled receptor-like"/>
    <property type="match status" value="1"/>
</dbReference>
<dbReference type="Proteomes" id="UP000233120">
    <property type="component" value="Unassembled WGS sequence"/>
</dbReference>
<evidence type="ECO:0000256" key="8">
    <source>
        <dbReference type="ARBA" id="ARBA00023224"/>
    </source>
</evidence>
<dbReference type="PANTHER" id="PTHR24249:SF405">
    <property type="entry name" value="TRACE AMINE-ASSOCIATED RECEPTOR 8"/>
    <property type="match status" value="1"/>
</dbReference>
<evidence type="ECO:0000256" key="5">
    <source>
        <dbReference type="ARBA" id="ARBA00023040"/>
    </source>
</evidence>
<evidence type="ECO:0000256" key="4">
    <source>
        <dbReference type="ARBA" id="ARBA00022989"/>
    </source>
</evidence>
<dbReference type="InterPro" id="IPR050569">
    <property type="entry name" value="TAAR"/>
</dbReference>
<evidence type="ECO:0000256" key="9">
    <source>
        <dbReference type="RuleBase" id="RU000688"/>
    </source>
</evidence>
<keyword evidence="2" id="KW-1003">Cell membrane</keyword>
<proteinExistence type="inferred from homology"/>
<evidence type="ECO:0000256" key="6">
    <source>
        <dbReference type="ARBA" id="ARBA00023136"/>
    </source>
</evidence>
<feature type="transmembrane region" description="Helical" evidence="10">
    <location>
        <begin position="188"/>
        <end position="206"/>
    </location>
</feature>